<accession>I7GLF5</accession>
<reference evidence="1" key="1">
    <citation type="journal article" date="2007" name="PLoS Biol.">
        <title>Rate of evolution in brain-expressed genes in humans and other primates.</title>
        <authorList>
            <person name="Wang H.-Y."/>
            <person name="Chien H.-C."/>
            <person name="Osada N."/>
            <person name="Hashimoto K."/>
            <person name="Sugano S."/>
            <person name="Gojobori T."/>
            <person name="Chou C.-K."/>
            <person name="Tsai S.-F."/>
            <person name="Wu C.-I."/>
            <person name="Shen C.-K.J."/>
        </authorList>
    </citation>
    <scope>NUCLEOTIDE SEQUENCE</scope>
</reference>
<evidence type="ECO:0000313" key="1">
    <source>
        <dbReference type="EMBL" id="BAE89487.1"/>
    </source>
</evidence>
<protein>
    <submittedName>
        <fullName evidence="1">Macaca fascicularis brain cDNA, clone: QflA-18054</fullName>
    </submittedName>
</protein>
<proteinExistence type="evidence at transcript level"/>
<name>I7GLF5_MACFA</name>
<dbReference type="AlphaFoldDB" id="I7GLF5"/>
<sequence length="33" mass="3533">MGPGAGVITLILSPATSRRFVEFLQTSKKLVKS</sequence>
<dbReference type="EMBL" id="AB172425">
    <property type="protein sequence ID" value="BAE89487.1"/>
    <property type="molecule type" value="mRNA"/>
</dbReference>
<organism evidence="1">
    <name type="scientific">Macaca fascicularis</name>
    <name type="common">Crab-eating macaque</name>
    <name type="synonym">Cynomolgus monkey</name>
    <dbReference type="NCBI Taxonomy" id="9541"/>
    <lineage>
        <taxon>Eukaryota</taxon>
        <taxon>Metazoa</taxon>
        <taxon>Chordata</taxon>
        <taxon>Craniata</taxon>
        <taxon>Vertebrata</taxon>
        <taxon>Euteleostomi</taxon>
        <taxon>Mammalia</taxon>
        <taxon>Eutheria</taxon>
        <taxon>Euarchontoglires</taxon>
        <taxon>Primates</taxon>
        <taxon>Haplorrhini</taxon>
        <taxon>Catarrhini</taxon>
        <taxon>Cercopithecidae</taxon>
        <taxon>Cercopithecinae</taxon>
        <taxon>Macaca</taxon>
    </lineage>
</organism>